<accession>A0A0W0SUV6</accession>
<keyword evidence="3" id="KW-1185">Reference proteome</keyword>
<dbReference type="Gene3D" id="3.40.50.720">
    <property type="entry name" value="NAD(P)-binding Rossmann-like Domain"/>
    <property type="match status" value="1"/>
</dbReference>
<dbReference type="Proteomes" id="UP000054742">
    <property type="component" value="Unassembled WGS sequence"/>
</dbReference>
<reference evidence="2 3" key="1">
    <citation type="submission" date="2015-11" db="EMBL/GenBank/DDBJ databases">
        <title>Genomic analysis of 38 Legionella species identifies large and diverse effector repertoires.</title>
        <authorList>
            <person name="Burstein D."/>
            <person name="Amaro F."/>
            <person name="Zusman T."/>
            <person name="Lifshitz Z."/>
            <person name="Cohen O."/>
            <person name="Gilbert J.A."/>
            <person name="Pupko T."/>
            <person name="Shuman H.A."/>
            <person name="Segal G."/>
        </authorList>
    </citation>
    <scope>NUCLEOTIDE SEQUENCE [LARGE SCALE GENOMIC DNA]</scope>
    <source>
        <strain evidence="2 3">ATCC 43878</strain>
    </source>
</reference>
<dbReference type="PANTHER" id="PTHR42760">
    <property type="entry name" value="SHORT-CHAIN DEHYDROGENASES/REDUCTASES FAMILY MEMBER"/>
    <property type="match status" value="1"/>
</dbReference>
<dbReference type="AlphaFoldDB" id="A0A0W0SUV6"/>
<dbReference type="FunFam" id="3.40.50.720:FF:000084">
    <property type="entry name" value="Short-chain dehydrogenase reductase"/>
    <property type="match status" value="1"/>
</dbReference>
<protein>
    <submittedName>
        <fullName evidence="2">Acetyoacetyl CoA reductase</fullName>
    </submittedName>
</protein>
<dbReference type="EMBL" id="LNXV01000003">
    <property type="protein sequence ID" value="KTC86973.1"/>
    <property type="molecule type" value="Genomic_DNA"/>
</dbReference>
<dbReference type="CDD" id="cd05233">
    <property type="entry name" value="SDR_c"/>
    <property type="match status" value="1"/>
</dbReference>
<organism evidence="2 3">
    <name type="scientific">Legionella brunensis</name>
    <dbReference type="NCBI Taxonomy" id="29422"/>
    <lineage>
        <taxon>Bacteria</taxon>
        <taxon>Pseudomonadati</taxon>
        <taxon>Pseudomonadota</taxon>
        <taxon>Gammaproteobacteria</taxon>
        <taxon>Legionellales</taxon>
        <taxon>Legionellaceae</taxon>
        <taxon>Legionella</taxon>
    </lineage>
</organism>
<dbReference type="NCBIfam" id="NF005559">
    <property type="entry name" value="PRK07231.1"/>
    <property type="match status" value="1"/>
</dbReference>
<name>A0A0W0SUV6_9GAMM</name>
<dbReference type="InterPro" id="IPR036291">
    <property type="entry name" value="NAD(P)-bd_dom_sf"/>
</dbReference>
<dbReference type="OrthoDB" id="9787298at2"/>
<dbReference type="Pfam" id="PF13561">
    <property type="entry name" value="adh_short_C2"/>
    <property type="match status" value="1"/>
</dbReference>
<dbReference type="InterPro" id="IPR020904">
    <property type="entry name" value="Sc_DH/Rdtase_CS"/>
</dbReference>
<dbReference type="PATRIC" id="fig|29422.6.peg.209"/>
<evidence type="ECO:0000313" key="3">
    <source>
        <dbReference type="Proteomes" id="UP000054742"/>
    </source>
</evidence>
<dbReference type="SUPFAM" id="SSF51735">
    <property type="entry name" value="NAD(P)-binding Rossmann-fold domains"/>
    <property type="match status" value="1"/>
</dbReference>
<dbReference type="InterPro" id="IPR002347">
    <property type="entry name" value="SDR_fam"/>
</dbReference>
<dbReference type="PRINTS" id="PR00080">
    <property type="entry name" value="SDRFAMILY"/>
</dbReference>
<dbReference type="STRING" id="29422.Lbru_0202"/>
<evidence type="ECO:0000313" key="2">
    <source>
        <dbReference type="EMBL" id="KTC86973.1"/>
    </source>
</evidence>
<evidence type="ECO:0000256" key="1">
    <source>
        <dbReference type="ARBA" id="ARBA00006484"/>
    </source>
</evidence>
<dbReference type="GO" id="GO:0016616">
    <property type="term" value="F:oxidoreductase activity, acting on the CH-OH group of donors, NAD or NADP as acceptor"/>
    <property type="evidence" value="ECO:0007669"/>
    <property type="project" value="TreeGrafter"/>
</dbReference>
<gene>
    <name evidence="2" type="primary">phaB_2</name>
    <name evidence="2" type="ORF">Lbru_0202</name>
</gene>
<comment type="caution">
    <text evidence="2">The sequence shown here is derived from an EMBL/GenBank/DDBJ whole genome shotgun (WGS) entry which is preliminary data.</text>
</comment>
<dbReference type="PROSITE" id="PS00061">
    <property type="entry name" value="ADH_SHORT"/>
    <property type="match status" value="1"/>
</dbReference>
<comment type="similarity">
    <text evidence="1">Belongs to the short-chain dehydrogenases/reductases (SDR) family.</text>
</comment>
<dbReference type="PRINTS" id="PR00081">
    <property type="entry name" value="GDHRDH"/>
</dbReference>
<proteinExistence type="inferred from homology"/>
<dbReference type="RefSeq" id="WP_058440315.1">
    <property type="nucleotide sequence ID" value="NZ_CAAAHU010000001.1"/>
</dbReference>
<sequence length="250" mass="26759">MAKKLEGKVAVITGGSSGIGFAIAKLFVEEGAYVFITGLEKLELKKAKKVIGKRVSVIQGDVMNLADIDDLYKTVMKKKGQLDIVIANAGFVERCLTENVTQAHFDKTFNTNARGVFFTVQKAIPCMKDGGTIVLISSGLHMKGVPEHATYAATKAAIRSFARTWANEFKDKGIRVNTLSPGLIDTPIIYSQFPNKDDAENAKAAFAQITPLGRIGRPEEIAVAALFLASDDSSFSTGIDLVADGGATQV</sequence>